<feature type="compositionally biased region" description="Basic and acidic residues" evidence="3">
    <location>
        <begin position="1175"/>
        <end position="1188"/>
    </location>
</feature>
<sequence>MRLAATPGGAYSARRIFSIAPVSALPGPPGVYVHPRTQSGPVGCVSPDFLVANMQSQRPSLASLKKRRREQGVFSLGARARSCLSVSEEAAEQCFQERRERDGEQGETSDAQLGFLPTQVLSDGDTGASQAIELLSPEKNAFDLTRVAASRFSDLWRPRGSQTAAKAEPGDTGTCSGEAGSYGARGALRSDKENVFSRTDATSLTISPGEAWTTGGVENGEECSPESAKEERSVPNPQHGDRHQRSETQKLKKQREEKEPPPLQPRDGAPSFASLGPASACLLPVSLQFASSFSGAAHKGQSCRTSLSLRFSSSLSTSPLVETAPSSLASSLPSSSQSSLDPSSVPASSGCVSSSSLPASSSSSPSAAPSSASSTSSNSCSSSSSVSASCSASPAVEVEAPPLDVESFLRRHAAAAEAGRLLLVSARTRQRVEAHRRKREAQSGASSPDAEGAEDPERSEEKPRAAARPSTGTERAEGGEAAATAEPVEPQRMQPAREPLTGGGDGEAKGGGKGETRVENEMLEETGFERRRRNSERGEVTDQATADSVEKVGDRSDTHERRCGTGEKFQVQMYAPQTTSCSRASVTSVTDIEDIAEWLEEPKCGAAGPVPATWAPNLPDAADLARCGDAGDSAACEMGRARQEEQKKGGDSWIPLKSKSLPSVTDFSAQLWCERQLQFTLQTGIRRETIAMKKGSVRHLALELYHYQMEEVVVETEEEAMAFKLLNSIQQVQQLRTRGVCRELWVFGPVAGLMARGVIDELRIGTVDPSAFPESDASQIRSRPLWPELPPGGGFAADAQQGAPDLSLPDWETLFADKDGSGERAGEEGEATCGAKASSFSRAGWRRGPSGEMAFAGAGAFLCPWEEARGEKRSFTKSAKERFFTLLSDNKTRSLKKTPCLAQKQTSALQLQIYWQMVDRLRREPLPVDLFFAAFQLDRRARLTHPLLLASAEAAGVTVSSTGVSVAESEQESRKQKEPPTGAVGDRSAARCRGREAEEALDAEDASHSCIDEHEEQRSPGRFLVLESLLGSLQEELQRLPPLWKDVHVVYECEGEEFAREKIPFHAASVEHSLQELTSWWRGLRPAEAVQVSEKWKCRSCHFLADCHETPLGEDERATALKEQEEAEVENKRALEEFDEVVALQQEQQRLQELLDTKRKSQRVLGSSKLSAGREPTEAASDRTRFGREPGVASACQQPPRVNYDTVSSCLSSASSHASCSVSSFSSSPASLPLSPPCSAFGVPHSLSTQVAALHSQRRESFSASDGGSGSFPGSGVQDAPRFQSHSSVAVKPQSQLQSAGKRRFAAFLSSQESSAHGAGRNTQTNDEHLQTGRSKLPGNLCDTPRQLASWVDAAPSMERLRACRNEDAQNRSNAVDVSAHPRSDSANSAHTRSPHVTEKAHTSLTFMSFKKSASRTVVSRSVASVSASASPRPLPDFAGDFFSGKTWSGYRHEQKDMPTKARSSPALSDSERKVMSAKIPGKDVEAISRDGEEKRGKGTEGTTLAKAVDRQDVEKKSQKMTYLQAGAKQATKEQGRAPCAMQRKGLQKGKKNEATILEGQRHITRYFATKNTGERKGKGADPVIDVDNVSHP</sequence>
<dbReference type="GO" id="GO:0036297">
    <property type="term" value="P:interstrand cross-link repair"/>
    <property type="evidence" value="ECO:0007669"/>
    <property type="project" value="TreeGrafter"/>
</dbReference>
<feature type="region of interest" description="Disordered" evidence="3">
    <location>
        <begin position="1367"/>
        <end position="1400"/>
    </location>
</feature>
<dbReference type="OrthoDB" id="354769at2759"/>
<comment type="similarity">
    <text evidence="1">Belongs to the EXO5 family.</text>
</comment>
<feature type="region of interest" description="Disordered" evidence="3">
    <location>
        <begin position="157"/>
        <end position="179"/>
    </location>
</feature>
<feature type="region of interest" description="Disordered" evidence="3">
    <location>
        <begin position="314"/>
        <end position="398"/>
    </location>
</feature>
<feature type="compositionally biased region" description="Basic and acidic residues" evidence="3">
    <location>
        <begin position="548"/>
        <end position="564"/>
    </location>
</feature>
<organism evidence="4 5">
    <name type="scientific">Toxoplasma gondii VAND</name>
    <dbReference type="NCBI Taxonomy" id="933077"/>
    <lineage>
        <taxon>Eukaryota</taxon>
        <taxon>Sar</taxon>
        <taxon>Alveolata</taxon>
        <taxon>Apicomplexa</taxon>
        <taxon>Conoidasida</taxon>
        <taxon>Coccidia</taxon>
        <taxon>Eucoccidiorida</taxon>
        <taxon>Eimeriorina</taxon>
        <taxon>Sarcocystidae</taxon>
        <taxon>Toxoplasma</taxon>
    </lineage>
</organism>
<dbReference type="Proteomes" id="UP000028840">
    <property type="component" value="Unassembled WGS sequence"/>
</dbReference>
<dbReference type="EMBL" id="AEYJ02000709">
    <property type="protein sequence ID" value="KFH07998.1"/>
    <property type="molecule type" value="Genomic_DNA"/>
</dbReference>
<feature type="compositionally biased region" description="Basic and acidic residues" evidence="3">
    <location>
        <begin position="227"/>
        <end position="260"/>
    </location>
</feature>
<evidence type="ECO:0000256" key="3">
    <source>
        <dbReference type="SAM" id="MobiDB-lite"/>
    </source>
</evidence>
<feature type="region of interest" description="Disordered" evidence="3">
    <location>
        <begin position="1453"/>
        <end position="1477"/>
    </location>
</feature>
<dbReference type="PANTHER" id="PTHR14464">
    <property type="entry name" value="EXONUCLEASE V"/>
    <property type="match status" value="1"/>
</dbReference>
<feature type="region of interest" description="Disordered" evidence="3">
    <location>
        <begin position="1165"/>
        <end position="1199"/>
    </location>
</feature>
<feature type="compositionally biased region" description="Low complexity" evidence="3">
    <location>
        <begin position="314"/>
        <end position="395"/>
    </location>
</feature>
<evidence type="ECO:0000313" key="4">
    <source>
        <dbReference type="EMBL" id="KFH07998.1"/>
    </source>
</evidence>
<feature type="region of interest" description="Disordered" evidence="3">
    <location>
        <begin position="1570"/>
        <end position="1593"/>
    </location>
</feature>
<feature type="region of interest" description="Disordered" evidence="3">
    <location>
        <begin position="1527"/>
        <end position="1551"/>
    </location>
</feature>
<feature type="coiled-coil region" evidence="2">
    <location>
        <begin position="1117"/>
        <end position="1164"/>
    </location>
</feature>
<dbReference type="VEuPathDB" id="ToxoDB:TGVAND_215550"/>
<evidence type="ECO:0000256" key="2">
    <source>
        <dbReference type="SAM" id="Coils"/>
    </source>
</evidence>
<reference evidence="4 5" key="1">
    <citation type="submission" date="2014-08" db="EMBL/GenBank/DDBJ databases">
        <authorList>
            <person name="Sibley D."/>
            <person name="Venepally P."/>
            <person name="Karamycheva S."/>
            <person name="Hadjithomas M."/>
            <person name="Khan A."/>
            <person name="Brunk B."/>
            <person name="Roos D."/>
            <person name="Caler E."/>
            <person name="Lorenzi H."/>
        </authorList>
    </citation>
    <scope>NUCLEOTIDE SEQUENCE [LARGE SCALE GENOMIC DNA]</scope>
    <source>
        <strain evidence="4 5">VAND</strain>
    </source>
</reference>
<feature type="region of interest" description="Disordered" evidence="3">
    <location>
        <begin position="429"/>
        <end position="564"/>
    </location>
</feature>
<evidence type="ECO:0000256" key="1">
    <source>
        <dbReference type="ARBA" id="ARBA00009797"/>
    </source>
</evidence>
<proteinExistence type="inferred from homology"/>
<comment type="caution">
    <text evidence="4">The sequence shown here is derived from an EMBL/GenBank/DDBJ whole genome shotgun (WGS) entry which is preliminary data.</text>
</comment>
<dbReference type="InterPro" id="IPR019190">
    <property type="entry name" value="EXOV"/>
</dbReference>
<feature type="region of interest" description="Disordered" evidence="3">
    <location>
        <begin position="965"/>
        <end position="998"/>
    </location>
</feature>
<dbReference type="PANTHER" id="PTHR14464:SF4">
    <property type="entry name" value="EXONUCLEASE V"/>
    <property type="match status" value="1"/>
</dbReference>
<evidence type="ECO:0000313" key="5">
    <source>
        <dbReference type="Proteomes" id="UP000028840"/>
    </source>
</evidence>
<dbReference type="GO" id="GO:0045145">
    <property type="term" value="F:single-stranded DNA 5'-3' DNA exonuclease activity"/>
    <property type="evidence" value="ECO:0007669"/>
    <property type="project" value="InterPro"/>
</dbReference>
<feature type="region of interest" description="Disordered" evidence="3">
    <location>
        <begin position="1257"/>
        <end position="1342"/>
    </location>
</feature>
<dbReference type="Pfam" id="PF09810">
    <property type="entry name" value="Exo5"/>
    <property type="match status" value="1"/>
</dbReference>
<name>A0A086Q5W6_TOXGO</name>
<protein>
    <submittedName>
        <fullName evidence="4">Defects in morphology 1</fullName>
    </submittedName>
</protein>
<feature type="compositionally biased region" description="Polar residues" evidence="3">
    <location>
        <begin position="1309"/>
        <end position="1325"/>
    </location>
</feature>
<feature type="compositionally biased region" description="Basic and acidic residues" evidence="3">
    <location>
        <begin position="506"/>
        <end position="520"/>
    </location>
</feature>
<gene>
    <name evidence="4" type="ORF">TGVAND_215550</name>
</gene>
<feature type="compositionally biased region" description="Polar residues" evidence="3">
    <location>
        <begin position="196"/>
        <end position="206"/>
    </location>
</feature>
<feature type="compositionally biased region" description="Polar residues" evidence="3">
    <location>
        <begin position="1284"/>
        <end position="1299"/>
    </location>
</feature>
<feature type="region of interest" description="Disordered" evidence="3">
    <location>
        <begin position="193"/>
        <end position="275"/>
    </location>
</feature>
<reference evidence="4 5" key="2">
    <citation type="journal article" date="2015" name="Eukaryot. Cell">
        <title>Genetic mapping reveals that sinefungin resistance in Toxoplasma gondii is controlled by a putative amino acid transporter locus that can be used as a negative selectable marker.</title>
        <authorList>
            <person name="Behnke M.S."/>
            <person name="Khan A."/>
            <person name="Sibley L.D."/>
        </authorList>
    </citation>
    <scope>NUCLEOTIDE SEQUENCE [LARGE SCALE GENOMIC DNA]</scope>
    <source>
        <strain evidence="4 5">VAND</strain>
    </source>
</reference>
<dbReference type="GO" id="GO:0005634">
    <property type="term" value="C:nucleus"/>
    <property type="evidence" value="ECO:0007669"/>
    <property type="project" value="TreeGrafter"/>
</dbReference>
<accession>A0A086Q5W6</accession>
<feature type="compositionally biased region" description="Basic and acidic residues" evidence="3">
    <location>
        <begin position="455"/>
        <end position="464"/>
    </location>
</feature>
<keyword evidence="2" id="KW-0175">Coiled coil</keyword>